<dbReference type="CDD" id="cd02440">
    <property type="entry name" value="AdoMet_MTases"/>
    <property type="match status" value="1"/>
</dbReference>
<dbReference type="InterPro" id="IPR023267">
    <property type="entry name" value="RCMT"/>
</dbReference>
<reference evidence="7 9" key="1">
    <citation type="journal article" date="2012" name="Nature">
        <title>Algal genomes reveal evolutionary mosaicism and the fate of nucleomorphs.</title>
        <authorList>
            <consortium name="DOE Joint Genome Institute"/>
            <person name="Curtis B.A."/>
            <person name="Tanifuji G."/>
            <person name="Burki F."/>
            <person name="Gruber A."/>
            <person name="Irimia M."/>
            <person name="Maruyama S."/>
            <person name="Arias M.C."/>
            <person name="Ball S.G."/>
            <person name="Gile G.H."/>
            <person name="Hirakawa Y."/>
            <person name="Hopkins J.F."/>
            <person name="Kuo A."/>
            <person name="Rensing S.A."/>
            <person name="Schmutz J."/>
            <person name="Symeonidi A."/>
            <person name="Elias M."/>
            <person name="Eveleigh R.J."/>
            <person name="Herman E.K."/>
            <person name="Klute M.J."/>
            <person name="Nakayama T."/>
            <person name="Obornik M."/>
            <person name="Reyes-Prieto A."/>
            <person name="Armbrust E.V."/>
            <person name="Aves S.J."/>
            <person name="Beiko R.G."/>
            <person name="Coutinho P."/>
            <person name="Dacks J.B."/>
            <person name="Durnford D.G."/>
            <person name="Fast N.M."/>
            <person name="Green B.R."/>
            <person name="Grisdale C.J."/>
            <person name="Hempel F."/>
            <person name="Henrissat B."/>
            <person name="Hoppner M.P."/>
            <person name="Ishida K."/>
            <person name="Kim E."/>
            <person name="Koreny L."/>
            <person name="Kroth P.G."/>
            <person name="Liu Y."/>
            <person name="Malik S.B."/>
            <person name="Maier U.G."/>
            <person name="McRose D."/>
            <person name="Mock T."/>
            <person name="Neilson J.A."/>
            <person name="Onodera N.T."/>
            <person name="Poole A.M."/>
            <person name="Pritham E.J."/>
            <person name="Richards T.A."/>
            <person name="Rocap G."/>
            <person name="Roy S.W."/>
            <person name="Sarai C."/>
            <person name="Schaack S."/>
            <person name="Shirato S."/>
            <person name="Slamovits C.H."/>
            <person name="Spencer D.F."/>
            <person name="Suzuki S."/>
            <person name="Worden A.Z."/>
            <person name="Zauner S."/>
            <person name="Barry K."/>
            <person name="Bell C."/>
            <person name="Bharti A.K."/>
            <person name="Crow J.A."/>
            <person name="Grimwood J."/>
            <person name="Kramer R."/>
            <person name="Lindquist E."/>
            <person name="Lucas S."/>
            <person name="Salamov A."/>
            <person name="McFadden G.I."/>
            <person name="Lane C.E."/>
            <person name="Keeling P.J."/>
            <person name="Gray M.W."/>
            <person name="Grigoriev I.V."/>
            <person name="Archibald J.M."/>
        </authorList>
    </citation>
    <scope>NUCLEOTIDE SEQUENCE</scope>
    <source>
        <strain evidence="7 9">CCMP2712</strain>
    </source>
</reference>
<keyword evidence="3 5" id="KW-0949">S-adenosyl-L-methionine</keyword>
<dbReference type="Proteomes" id="UP000011087">
    <property type="component" value="Unassembled WGS sequence"/>
</dbReference>
<evidence type="ECO:0000313" key="8">
    <source>
        <dbReference type="EnsemblProtists" id="EKX41496"/>
    </source>
</evidence>
<evidence type="ECO:0000313" key="9">
    <source>
        <dbReference type="Proteomes" id="UP000011087"/>
    </source>
</evidence>
<protein>
    <recommendedName>
        <fullName evidence="6">SAM-dependent MTase RsmB/NOP-type domain-containing protein</fullName>
    </recommendedName>
</protein>
<dbReference type="KEGG" id="gtt:GUITHDRAFT_112468"/>
<dbReference type="Pfam" id="PF21148">
    <property type="entry name" value="NSUN5_fdxn-like"/>
    <property type="match status" value="1"/>
</dbReference>
<proteinExistence type="inferred from homology"/>
<dbReference type="SUPFAM" id="SSF53335">
    <property type="entry name" value="S-adenosyl-L-methionine-dependent methyltransferases"/>
    <property type="match status" value="1"/>
</dbReference>
<organism evidence="7">
    <name type="scientific">Guillardia theta (strain CCMP2712)</name>
    <name type="common">Cryptophyte</name>
    <dbReference type="NCBI Taxonomy" id="905079"/>
    <lineage>
        <taxon>Eukaryota</taxon>
        <taxon>Cryptophyceae</taxon>
        <taxon>Pyrenomonadales</taxon>
        <taxon>Geminigeraceae</taxon>
        <taxon>Guillardia</taxon>
    </lineage>
</organism>
<feature type="binding site" evidence="5">
    <location>
        <begin position="231"/>
        <end position="237"/>
    </location>
    <ligand>
        <name>S-adenosyl-L-methionine</name>
        <dbReference type="ChEBI" id="CHEBI:59789"/>
    </ligand>
</feature>
<keyword evidence="2 5" id="KW-0808">Transferase</keyword>
<dbReference type="InterPro" id="IPR001678">
    <property type="entry name" value="MeTrfase_RsmB-F_NOP2_dom"/>
</dbReference>
<sequence>MARLVAALLEQAGKRKGTLSRLSLAPSIRNKKATLALAAETTRLSNLIDECMKTTGLASEENRFKPFLLKVLVYEILLGKKKIQGGGEASRLVKGHREGLVKALGRQLEKRGIKSVDDLSRESAHRPSHNLKYLRVNVLRTTMAEVVEGLLADSWEQLSHQEFMQTLSMNKSKVFCLDPDFDDLLMLRSTSDFHKSQLVGDHFVRIQEKASCMPARVMMEDNDIEFALDACAAPGNKTTHLSALMGNRGKIVALDINQDRVKLLQETVEKMGASNITVMKKDFLSVSAKVKPFSHVQGILLDPSCSGSGIVGREERMDAKSKEKEEERLQRLCAFQKKALLHALSFPNVRRVVYST</sequence>
<evidence type="ECO:0000256" key="3">
    <source>
        <dbReference type="ARBA" id="ARBA00022691"/>
    </source>
</evidence>
<dbReference type="PaxDb" id="55529-EKX41496"/>
<dbReference type="InterPro" id="IPR049560">
    <property type="entry name" value="MeTrfase_RsmB-F_NOP2_cat"/>
</dbReference>
<dbReference type="InterPro" id="IPR048889">
    <property type="entry name" value="NSUN5_RCM1_N"/>
</dbReference>
<dbReference type="Pfam" id="PF21153">
    <property type="entry name" value="NSUN5_N"/>
    <property type="match status" value="1"/>
</dbReference>
<feature type="binding site" evidence="5">
    <location>
        <position position="255"/>
    </location>
    <ligand>
        <name>S-adenosyl-L-methionine</name>
        <dbReference type="ChEBI" id="CHEBI:59789"/>
    </ligand>
</feature>
<dbReference type="PANTHER" id="PTHR22807:SF4">
    <property type="entry name" value="28S RRNA (CYTOSINE-C(5))-METHYLTRANSFERASE"/>
    <property type="match status" value="1"/>
</dbReference>
<dbReference type="Gene3D" id="3.40.50.150">
    <property type="entry name" value="Vaccinia Virus protein VP39"/>
    <property type="match status" value="1"/>
</dbReference>
<keyword evidence="1 5" id="KW-0489">Methyltransferase</keyword>
<evidence type="ECO:0000259" key="6">
    <source>
        <dbReference type="PROSITE" id="PS51686"/>
    </source>
</evidence>
<dbReference type="GO" id="GO:0070475">
    <property type="term" value="P:rRNA base methylation"/>
    <property type="evidence" value="ECO:0007669"/>
    <property type="project" value="TreeGrafter"/>
</dbReference>
<dbReference type="GeneID" id="17298173"/>
<feature type="domain" description="SAM-dependent MTase RsmB/NOP-type" evidence="6">
    <location>
        <begin position="122"/>
        <end position="356"/>
    </location>
</feature>
<dbReference type="HOGENOM" id="CLU_005316_7_4_1"/>
<dbReference type="GO" id="GO:0005730">
    <property type="term" value="C:nucleolus"/>
    <property type="evidence" value="ECO:0007669"/>
    <property type="project" value="TreeGrafter"/>
</dbReference>
<keyword evidence="4 5" id="KW-0694">RNA-binding</keyword>
<evidence type="ECO:0000256" key="1">
    <source>
        <dbReference type="ARBA" id="ARBA00022603"/>
    </source>
</evidence>
<dbReference type="OrthoDB" id="435282at2759"/>
<dbReference type="GO" id="GO:0008173">
    <property type="term" value="F:RNA methyltransferase activity"/>
    <property type="evidence" value="ECO:0007669"/>
    <property type="project" value="InterPro"/>
</dbReference>
<dbReference type="PANTHER" id="PTHR22807">
    <property type="entry name" value="NOP2 YEAST -RELATED NOL1/NOP2/FMU SUN DOMAIN-CONTAINING"/>
    <property type="match status" value="1"/>
</dbReference>
<dbReference type="RefSeq" id="XP_005828476.1">
    <property type="nucleotide sequence ID" value="XM_005828419.1"/>
</dbReference>
<dbReference type="OMA" id="MNFYQHA"/>
<dbReference type="InterPro" id="IPR049561">
    <property type="entry name" value="NSUN5_7_fdxn-like"/>
</dbReference>
<evidence type="ECO:0000256" key="5">
    <source>
        <dbReference type="PROSITE-ProRule" id="PRU01023"/>
    </source>
</evidence>
<dbReference type="AlphaFoldDB" id="L1IZ26"/>
<evidence type="ECO:0000256" key="4">
    <source>
        <dbReference type="ARBA" id="ARBA00022884"/>
    </source>
</evidence>
<dbReference type="GO" id="GO:0003723">
    <property type="term" value="F:RNA binding"/>
    <property type="evidence" value="ECO:0007669"/>
    <property type="project" value="UniProtKB-UniRule"/>
</dbReference>
<dbReference type="STRING" id="905079.L1IZ26"/>
<keyword evidence="9" id="KW-1185">Reference proteome</keyword>
<evidence type="ECO:0000313" key="7">
    <source>
        <dbReference type="EMBL" id="EKX41496.1"/>
    </source>
</evidence>
<gene>
    <name evidence="7" type="ORF">GUITHDRAFT_112468</name>
</gene>
<dbReference type="EMBL" id="JH993023">
    <property type="protein sequence ID" value="EKX41496.1"/>
    <property type="molecule type" value="Genomic_DNA"/>
</dbReference>
<dbReference type="InterPro" id="IPR029063">
    <property type="entry name" value="SAM-dependent_MTases_sf"/>
</dbReference>
<name>L1IZ26_GUITC</name>
<comment type="similarity">
    <text evidence="5">Belongs to the class I-like SAM-binding methyltransferase superfamily. RsmB/NOP family.</text>
</comment>
<dbReference type="eggNOG" id="KOG2360">
    <property type="taxonomic scope" value="Eukaryota"/>
</dbReference>
<feature type="binding site" evidence="5">
    <location>
        <position position="302"/>
    </location>
    <ligand>
        <name>S-adenosyl-L-methionine</name>
        <dbReference type="ChEBI" id="CHEBI:59789"/>
    </ligand>
</feature>
<dbReference type="EnsemblProtists" id="EKX41496">
    <property type="protein sequence ID" value="EKX41496"/>
    <property type="gene ID" value="GUITHDRAFT_112468"/>
</dbReference>
<dbReference type="Pfam" id="PF01189">
    <property type="entry name" value="Methyltr_RsmB-F"/>
    <property type="match status" value="1"/>
</dbReference>
<dbReference type="Gene3D" id="3.30.70.1170">
    <property type="entry name" value="Sun protein, domain 3"/>
    <property type="match status" value="1"/>
</dbReference>
<feature type="binding site" evidence="5">
    <location>
        <position position="282"/>
    </location>
    <ligand>
        <name>S-adenosyl-L-methionine</name>
        <dbReference type="ChEBI" id="CHEBI:59789"/>
    </ligand>
</feature>
<comment type="caution">
    <text evidence="5">Lacks conserved residue(s) required for the propagation of feature annotation.</text>
</comment>
<accession>L1IZ26</accession>
<dbReference type="PROSITE" id="PS51686">
    <property type="entry name" value="SAM_MT_RSMB_NOP"/>
    <property type="match status" value="1"/>
</dbReference>
<reference evidence="8" key="3">
    <citation type="submission" date="2016-03" db="UniProtKB">
        <authorList>
            <consortium name="EnsemblProtists"/>
        </authorList>
    </citation>
    <scope>IDENTIFICATION</scope>
</reference>
<reference evidence="9" key="2">
    <citation type="submission" date="2012-11" db="EMBL/GenBank/DDBJ databases">
        <authorList>
            <person name="Kuo A."/>
            <person name="Curtis B.A."/>
            <person name="Tanifuji G."/>
            <person name="Burki F."/>
            <person name="Gruber A."/>
            <person name="Irimia M."/>
            <person name="Maruyama S."/>
            <person name="Arias M.C."/>
            <person name="Ball S.G."/>
            <person name="Gile G.H."/>
            <person name="Hirakawa Y."/>
            <person name="Hopkins J.F."/>
            <person name="Rensing S.A."/>
            <person name="Schmutz J."/>
            <person name="Symeonidi A."/>
            <person name="Elias M."/>
            <person name="Eveleigh R.J."/>
            <person name="Herman E.K."/>
            <person name="Klute M.J."/>
            <person name="Nakayama T."/>
            <person name="Obornik M."/>
            <person name="Reyes-Prieto A."/>
            <person name="Armbrust E.V."/>
            <person name="Aves S.J."/>
            <person name="Beiko R.G."/>
            <person name="Coutinho P."/>
            <person name="Dacks J.B."/>
            <person name="Durnford D.G."/>
            <person name="Fast N.M."/>
            <person name="Green B.R."/>
            <person name="Grisdale C."/>
            <person name="Hempe F."/>
            <person name="Henrissat B."/>
            <person name="Hoppner M.P."/>
            <person name="Ishida K.-I."/>
            <person name="Kim E."/>
            <person name="Koreny L."/>
            <person name="Kroth P.G."/>
            <person name="Liu Y."/>
            <person name="Malik S.-B."/>
            <person name="Maier U.G."/>
            <person name="McRose D."/>
            <person name="Mock T."/>
            <person name="Neilson J.A."/>
            <person name="Onodera N.T."/>
            <person name="Poole A.M."/>
            <person name="Pritham E.J."/>
            <person name="Richards T.A."/>
            <person name="Rocap G."/>
            <person name="Roy S.W."/>
            <person name="Sarai C."/>
            <person name="Schaack S."/>
            <person name="Shirato S."/>
            <person name="Slamovits C.H."/>
            <person name="Spencer D.F."/>
            <person name="Suzuki S."/>
            <person name="Worden A.Z."/>
            <person name="Zauner S."/>
            <person name="Barry K."/>
            <person name="Bell C."/>
            <person name="Bharti A.K."/>
            <person name="Crow J.A."/>
            <person name="Grimwood J."/>
            <person name="Kramer R."/>
            <person name="Lindquist E."/>
            <person name="Lucas S."/>
            <person name="Salamov A."/>
            <person name="McFadden G.I."/>
            <person name="Lane C.E."/>
            <person name="Keeling P.J."/>
            <person name="Gray M.W."/>
            <person name="Grigoriev I.V."/>
            <person name="Archibald J.M."/>
        </authorList>
    </citation>
    <scope>NUCLEOTIDE SEQUENCE</scope>
    <source>
        <strain evidence="9">CCMP2712</strain>
    </source>
</reference>
<evidence type="ECO:0000256" key="2">
    <source>
        <dbReference type="ARBA" id="ARBA00022679"/>
    </source>
</evidence>